<feature type="domain" description="UVR" evidence="1">
    <location>
        <begin position="18"/>
        <end position="53"/>
    </location>
</feature>
<dbReference type="GO" id="GO:0050897">
    <property type="term" value="F:cobalt ion binding"/>
    <property type="evidence" value="ECO:0007669"/>
    <property type="project" value="TreeGrafter"/>
</dbReference>
<proteinExistence type="predicted"/>
<dbReference type="Gene3D" id="4.10.860.10">
    <property type="entry name" value="UVR domain"/>
    <property type="match status" value="1"/>
</dbReference>
<dbReference type="EMBL" id="UINC01143498">
    <property type="protein sequence ID" value="SVD32458.1"/>
    <property type="molecule type" value="Genomic_DNA"/>
</dbReference>
<dbReference type="InterPro" id="IPR025542">
    <property type="entry name" value="YacH"/>
</dbReference>
<dbReference type="InterPro" id="IPR036876">
    <property type="entry name" value="UVR_dom_sf"/>
</dbReference>
<gene>
    <name evidence="2" type="ORF">METZ01_LOCUS385312</name>
</gene>
<organism evidence="2">
    <name type="scientific">marine metagenome</name>
    <dbReference type="NCBI Taxonomy" id="408172"/>
    <lineage>
        <taxon>unclassified sequences</taxon>
        <taxon>metagenomes</taxon>
        <taxon>ecological metagenomes</taxon>
    </lineage>
</organism>
<dbReference type="AlphaFoldDB" id="A0A382UFI0"/>
<dbReference type="GO" id="GO:0046870">
    <property type="term" value="F:cadmium ion binding"/>
    <property type="evidence" value="ECO:0007669"/>
    <property type="project" value="TreeGrafter"/>
</dbReference>
<dbReference type="PANTHER" id="PTHR38430:SF1">
    <property type="entry name" value="PROTEIN-ARGININE KINASE ACTIVATOR PROTEIN"/>
    <property type="match status" value="1"/>
</dbReference>
<dbReference type="SUPFAM" id="SSF46600">
    <property type="entry name" value="C-terminal UvrC-binding domain of UvrB"/>
    <property type="match status" value="1"/>
</dbReference>
<protein>
    <recommendedName>
        <fullName evidence="1">UVR domain-containing protein</fullName>
    </recommendedName>
</protein>
<dbReference type="InterPro" id="IPR001943">
    <property type="entry name" value="UVR_dom"/>
</dbReference>
<reference evidence="2" key="1">
    <citation type="submission" date="2018-05" db="EMBL/GenBank/DDBJ databases">
        <authorList>
            <person name="Lanie J.A."/>
            <person name="Ng W.-L."/>
            <person name="Kazmierczak K.M."/>
            <person name="Andrzejewski T.M."/>
            <person name="Davidsen T.M."/>
            <person name="Wayne K.J."/>
            <person name="Tettelin H."/>
            <person name="Glass J.I."/>
            <person name="Rusch D."/>
            <person name="Podicherti R."/>
            <person name="Tsui H.-C.T."/>
            <person name="Winkler M.E."/>
        </authorList>
    </citation>
    <scope>NUCLEOTIDE SEQUENCE</scope>
</reference>
<dbReference type="PANTHER" id="PTHR38430">
    <property type="entry name" value="PROTEIN-ARGININE KINASE ACTIVATOR PROTEIN"/>
    <property type="match status" value="1"/>
</dbReference>
<evidence type="ECO:0000313" key="2">
    <source>
        <dbReference type="EMBL" id="SVD32458.1"/>
    </source>
</evidence>
<feature type="non-terminal residue" evidence="2">
    <location>
        <position position="1"/>
    </location>
</feature>
<dbReference type="GO" id="GO:0008270">
    <property type="term" value="F:zinc ion binding"/>
    <property type="evidence" value="ECO:0007669"/>
    <property type="project" value="TreeGrafter"/>
</dbReference>
<dbReference type="GO" id="GO:1990170">
    <property type="term" value="P:stress response to cadmium ion"/>
    <property type="evidence" value="ECO:0007669"/>
    <property type="project" value="TreeGrafter"/>
</dbReference>
<dbReference type="Pfam" id="PF02151">
    <property type="entry name" value="UVR"/>
    <property type="match status" value="1"/>
</dbReference>
<name>A0A382UFI0_9ZZZZ</name>
<evidence type="ECO:0000259" key="1">
    <source>
        <dbReference type="PROSITE" id="PS50151"/>
    </source>
</evidence>
<dbReference type="PROSITE" id="PS50151">
    <property type="entry name" value="UVR"/>
    <property type="match status" value="1"/>
</dbReference>
<dbReference type="GO" id="GO:1990169">
    <property type="term" value="P:stress response to copper ion"/>
    <property type="evidence" value="ECO:0007669"/>
    <property type="project" value="TreeGrafter"/>
</dbReference>
<dbReference type="GO" id="GO:0005507">
    <property type="term" value="F:copper ion binding"/>
    <property type="evidence" value="ECO:0007669"/>
    <property type="project" value="TreeGrafter"/>
</dbReference>
<accession>A0A382UFI0</accession>
<sequence>TRHIGKAPAVWQQTKLYVDRLHSLQTKLDKAVAKEDYEKAAQVRDEISRVKSEFSESSIV</sequence>